<proteinExistence type="predicted"/>
<keyword evidence="1" id="KW-0732">Signal</keyword>
<feature type="signal peptide" evidence="1">
    <location>
        <begin position="1"/>
        <end position="17"/>
    </location>
</feature>
<evidence type="ECO:0000313" key="3">
    <source>
        <dbReference type="Proteomes" id="UP001204144"/>
    </source>
</evidence>
<accession>A0AAE3KVQ4</accession>
<keyword evidence="3" id="KW-1185">Reference proteome</keyword>
<organism evidence="2 3">
    <name type="scientific">Lacihabitans soyangensis</name>
    <dbReference type="NCBI Taxonomy" id="869394"/>
    <lineage>
        <taxon>Bacteria</taxon>
        <taxon>Pseudomonadati</taxon>
        <taxon>Bacteroidota</taxon>
        <taxon>Cytophagia</taxon>
        <taxon>Cytophagales</taxon>
        <taxon>Leadbetterellaceae</taxon>
        <taxon>Lacihabitans</taxon>
    </lineage>
</organism>
<reference evidence="2 3" key="1">
    <citation type="submission" date="2018-11" db="EMBL/GenBank/DDBJ databases">
        <title>Novel bacteria species description.</title>
        <authorList>
            <person name="Han J.-H."/>
        </authorList>
    </citation>
    <scope>NUCLEOTIDE SEQUENCE [LARGE SCALE GENOMIC DNA]</scope>
    <source>
        <strain evidence="2 3">KCTC23259</strain>
    </source>
</reference>
<gene>
    <name evidence="2" type="ORF">EGI31_16020</name>
</gene>
<evidence type="ECO:0000313" key="2">
    <source>
        <dbReference type="EMBL" id="MCP9764451.1"/>
    </source>
</evidence>
<dbReference type="RefSeq" id="WP_255038142.1">
    <property type="nucleotide sequence ID" value="NZ_RJUF01000173.1"/>
</dbReference>
<dbReference type="SUPFAM" id="SSF51126">
    <property type="entry name" value="Pectin lyase-like"/>
    <property type="match status" value="1"/>
</dbReference>
<sequence length="364" mass="38401">MKKITFLLLLISLEAVSQNIFRCNNDPSVPVSATLKRTLQEAHDIASDGDIIYVEPSFGGTTYGSLNMTKTLTIIGNGYDHSINPGSSQNWDTRASVVGAVNINGTTGGGSVFMGLTFNGATISVKVPNVTIRRCKSFNIYFYREAGKNASGANVLENHIANVYAYGYSDYALNCYTAYPIENITIKNNINLWFTSNTLSSGCSSSILTIPSCSNIVISNNVYYVGANINYCMNCTITNNIFRTVPVAGIIGVLGTGSVIGNNVCGTNPCVQGSNNVNSAIDNQIFVASNPFSNDKDFALKAASPAIGAGIGGVDAGVFSTSTPYVLSGLAPIPQITSYSFNSSAGVYTTSTPMTITLSIKGNN</sequence>
<protein>
    <recommendedName>
        <fullName evidence="4">Right-handed parallel beta-helix repeat-containing protein</fullName>
    </recommendedName>
</protein>
<feature type="chain" id="PRO_5042130978" description="Right-handed parallel beta-helix repeat-containing protein" evidence="1">
    <location>
        <begin position="18"/>
        <end position="364"/>
    </location>
</feature>
<dbReference type="InterPro" id="IPR011050">
    <property type="entry name" value="Pectin_lyase_fold/virulence"/>
</dbReference>
<evidence type="ECO:0000256" key="1">
    <source>
        <dbReference type="SAM" id="SignalP"/>
    </source>
</evidence>
<dbReference type="Proteomes" id="UP001204144">
    <property type="component" value="Unassembled WGS sequence"/>
</dbReference>
<dbReference type="AlphaFoldDB" id="A0AAE3KVQ4"/>
<comment type="caution">
    <text evidence="2">The sequence shown here is derived from an EMBL/GenBank/DDBJ whole genome shotgun (WGS) entry which is preliminary data.</text>
</comment>
<evidence type="ECO:0008006" key="4">
    <source>
        <dbReference type="Google" id="ProtNLM"/>
    </source>
</evidence>
<name>A0AAE3KVQ4_9BACT</name>
<dbReference type="Gene3D" id="2.160.20.10">
    <property type="entry name" value="Single-stranded right-handed beta-helix, Pectin lyase-like"/>
    <property type="match status" value="1"/>
</dbReference>
<dbReference type="EMBL" id="RJUF01000173">
    <property type="protein sequence ID" value="MCP9764451.1"/>
    <property type="molecule type" value="Genomic_DNA"/>
</dbReference>
<dbReference type="InterPro" id="IPR012334">
    <property type="entry name" value="Pectin_lyas_fold"/>
</dbReference>